<evidence type="ECO:0000313" key="2">
    <source>
        <dbReference type="EMBL" id="PCR88651.1"/>
    </source>
</evidence>
<keyword evidence="3" id="KW-1185">Reference proteome</keyword>
<proteinExistence type="predicted"/>
<name>A0A2A5QP73_9EURY</name>
<dbReference type="OrthoDB" id="377865at2157"/>
<protein>
    <submittedName>
        <fullName evidence="2">Uncharacterized protein</fullName>
    </submittedName>
</protein>
<gene>
    <name evidence="2" type="ORF">CP557_21710</name>
</gene>
<dbReference type="RefSeq" id="WP_097382118.1">
    <property type="nucleotide sequence ID" value="NZ_NXNI01000003.1"/>
</dbReference>
<dbReference type="Proteomes" id="UP000219689">
    <property type="component" value="Unassembled WGS sequence"/>
</dbReference>
<accession>A0A2A5QP73</accession>
<sequence length="133" mass="14925">MSTDDRLPDPETTEAEAITVPDAEVFDEIPADNPFRGVLEELRDEGHDWGEIFDLMDAAFVPVDHAADQESFVILPEYEIQAVVPDSQATSDERYETFTKADATEEQAIEWVRSKPEVRRVEASEQVGEVKVG</sequence>
<feature type="region of interest" description="Disordered" evidence="1">
    <location>
        <begin position="1"/>
        <end position="26"/>
    </location>
</feature>
<dbReference type="EMBL" id="NXNI01000003">
    <property type="protein sequence ID" value="PCR88651.1"/>
    <property type="molecule type" value="Genomic_DNA"/>
</dbReference>
<evidence type="ECO:0000313" key="3">
    <source>
        <dbReference type="Proteomes" id="UP000219689"/>
    </source>
</evidence>
<evidence type="ECO:0000256" key="1">
    <source>
        <dbReference type="SAM" id="MobiDB-lite"/>
    </source>
</evidence>
<organism evidence="2 3">
    <name type="scientific">Natrinema ejinorense</name>
    <dbReference type="NCBI Taxonomy" id="373386"/>
    <lineage>
        <taxon>Archaea</taxon>
        <taxon>Methanobacteriati</taxon>
        <taxon>Methanobacteriota</taxon>
        <taxon>Stenosarchaea group</taxon>
        <taxon>Halobacteria</taxon>
        <taxon>Halobacteriales</taxon>
        <taxon>Natrialbaceae</taxon>
        <taxon>Natrinema</taxon>
    </lineage>
</organism>
<dbReference type="AlphaFoldDB" id="A0A2A5QP73"/>
<comment type="caution">
    <text evidence="2">The sequence shown here is derived from an EMBL/GenBank/DDBJ whole genome shotgun (WGS) entry which is preliminary data.</text>
</comment>
<reference evidence="2 3" key="1">
    <citation type="submission" date="2017-09" db="EMBL/GenBank/DDBJ databases">
        <title>Genome sequences of Natrinema ejinorence JCM 13890T.</title>
        <authorList>
            <person name="Roh S.W."/>
            <person name="Kim Y.B."/>
            <person name="Kim J.Y."/>
        </authorList>
    </citation>
    <scope>NUCLEOTIDE SEQUENCE [LARGE SCALE GENOMIC DNA]</scope>
    <source>
        <strain evidence="2 3">JCM 13890</strain>
    </source>
</reference>